<evidence type="ECO:0000256" key="6">
    <source>
        <dbReference type="ARBA" id="ARBA00023242"/>
    </source>
</evidence>
<keyword evidence="3" id="KW-0805">Transcription regulation</keyword>
<dbReference type="AlphaFoldDB" id="A0ABD0NXD7"/>
<protein>
    <recommendedName>
        <fullName evidence="7">Transcription factor AP-2 C-terminal domain-containing protein</fullName>
    </recommendedName>
</protein>
<evidence type="ECO:0000256" key="2">
    <source>
        <dbReference type="ARBA" id="ARBA00007770"/>
    </source>
</evidence>
<evidence type="ECO:0000259" key="7">
    <source>
        <dbReference type="Pfam" id="PF03299"/>
    </source>
</evidence>
<organism evidence="8 9">
    <name type="scientific">Cirrhinus mrigala</name>
    <name type="common">Mrigala</name>
    <dbReference type="NCBI Taxonomy" id="683832"/>
    <lineage>
        <taxon>Eukaryota</taxon>
        <taxon>Metazoa</taxon>
        <taxon>Chordata</taxon>
        <taxon>Craniata</taxon>
        <taxon>Vertebrata</taxon>
        <taxon>Euteleostomi</taxon>
        <taxon>Actinopterygii</taxon>
        <taxon>Neopterygii</taxon>
        <taxon>Teleostei</taxon>
        <taxon>Ostariophysi</taxon>
        <taxon>Cypriniformes</taxon>
        <taxon>Cyprinidae</taxon>
        <taxon>Labeoninae</taxon>
        <taxon>Labeonini</taxon>
        <taxon>Cirrhinus</taxon>
    </lineage>
</organism>
<proteinExistence type="inferred from homology"/>
<evidence type="ECO:0000256" key="5">
    <source>
        <dbReference type="ARBA" id="ARBA00023163"/>
    </source>
</evidence>
<dbReference type="PANTHER" id="PTHR10812:SF13">
    <property type="entry name" value="TRANSCRIPTION FACTOR AP-2-EPSILON"/>
    <property type="match status" value="1"/>
</dbReference>
<accession>A0ABD0NXD7</accession>
<dbReference type="Pfam" id="PF03299">
    <property type="entry name" value="TF_AP-2"/>
    <property type="match status" value="1"/>
</dbReference>
<gene>
    <name evidence="8" type="ORF">M9458_038276</name>
</gene>
<evidence type="ECO:0000313" key="9">
    <source>
        <dbReference type="Proteomes" id="UP001529510"/>
    </source>
</evidence>
<evidence type="ECO:0000256" key="3">
    <source>
        <dbReference type="ARBA" id="ARBA00023015"/>
    </source>
</evidence>
<dbReference type="InterPro" id="IPR004979">
    <property type="entry name" value="TF_AP2"/>
</dbReference>
<evidence type="ECO:0000256" key="4">
    <source>
        <dbReference type="ARBA" id="ARBA00023125"/>
    </source>
</evidence>
<dbReference type="GO" id="GO:0005634">
    <property type="term" value="C:nucleus"/>
    <property type="evidence" value="ECO:0007669"/>
    <property type="project" value="UniProtKB-SubCell"/>
</dbReference>
<dbReference type="GO" id="GO:0003677">
    <property type="term" value="F:DNA binding"/>
    <property type="evidence" value="ECO:0007669"/>
    <property type="project" value="UniProtKB-KW"/>
</dbReference>
<feature type="domain" description="Transcription factor AP-2 C-terminal" evidence="7">
    <location>
        <begin position="1"/>
        <end position="62"/>
    </location>
</feature>
<comment type="similarity">
    <text evidence="2">Belongs to the AP-2 family.</text>
</comment>
<keyword evidence="9" id="KW-1185">Reference proteome</keyword>
<feature type="non-terminal residue" evidence="8">
    <location>
        <position position="1"/>
    </location>
</feature>
<name>A0ABD0NXD7_CIRMR</name>
<keyword evidence="5" id="KW-0804">Transcription</keyword>
<comment type="subcellular location">
    <subcellularLocation>
        <location evidence="1">Nucleus</location>
    </subcellularLocation>
</comment>
<evidence type="ECO:0000256" key="1">
    <source>
        <dbReference type="ARBA" id="ARBA00004123"/>
    </source>
</evidence>
<sequence length="86" mass="9334">EICKEFVDLMSQDRSPLGASRPTPCLEPGVQSSLTHFSLLTHGFGTPAICAALSAFQSYLLEALKLLDKGEGGGKSHHDKELKHRK</sequence>
<dbReference type="EMBL" id="JAMKFB020000019">
    <property type="protein sequence ID" value="KAL0166432.1"/>
    <property type="molecule type" value="Genomic_DNA"/>
</dbReference>
<dbReference type="PANTHER" id="PTHR10812">
    <property type="entry name" value="TRANSCRIPTION FACTOR AP-2"/>
    <property type="match status" value="1"/>
</dbReference>
<comment type="caution">
    <text evidence="8">The sequence shown here is derived from an EMBL/GenBank/DDBJ whole genome shotgun (WGS) entry which is preliminary data.</text>
</comment>
<dbReference type="Proteomes" id="UP001529510">
    <property type="component" value="Unassembled WGS sequence"/>
</dbReference>
<keyword evidence="4" id="KW-0238">DNA-binding</keyword>
<reference evidence="8 9" key="1">
    <citation type="submission" date="2024-05" db="EMBL/GenBank/DDBJ databases">
        <title>Genome sequencing and assembly of Indian major carp, Cirrhinus mrigala (Hamilton, 1822).</title>
        <authorList>
            <person name="Mohindra V."/>
            <person name="Chowdhury L.M."/>
            <person name="Lal K."/>
            <person name="Jena J.K."/>
        </authorList>
    </citation>
    <scope>NUCLEOTIDE SEQUENCE [LARGE SCALE GENOMIC DNA]</scope>
    <source>
        <strain evidence="8">CM1030</strain>
        <tissue evidence="8">Blood</tissue>
    </source>
</reference>
<dbReference type="InterPro" id="IPR013854">
    <property type="entry name" value="TF_AP2_C"/>
</dbReference>
<keyword evidence="6" id="KW-0539">Nucleus</keyword>
<evidence type="ECO:0000313" key="8">
    <source>
        <dbReference type="EMBL" id="KAL0166432.1"/>
    </source>
</evidence>